<dbReference type="GeneTree" id="ENSGT00390000004977"/>
<keyword evidence="2" id="KW-1185">Reference proteome</keyword>
<reference evidence="1" key="2">
    <citation type="submission" date="2025-09" db="UniProtKB">
        <authorList>
            <consortium name="Ensembl"/>
        </authorList>
    </citation>
    <scope>IDENTIFICATION</scope>
</reference>
<name>A0A8C6QXS2_NANGA</name>
<dbReference type="AlphaFoldDB" id="A0A8C6QXS2"/>
<dbReference type="Proteomes" id="UP000694381">
    <property type="component" value="Unassembled WGS sequence"/>
</dbReference>
<protein>
    <submittedName>
        <fullName evidence="1">PTTG1IP family member 2</fullName>
    </submittedName>
</protein>
<dbReference type="Ensembl" id="ENSNGAT00000015806.1">
    <property type="protein sequence ID" value="ENSNGAP00000010279.1"/>
    <property type="gene ID" value="ENSNGAG00000012730.1"/>
</dbReference>
<gene>
    <name evidence="1" type="primary">Pttg1ip2</name>
</gene>
<proteinExistence type="predicted"/>
<sequence length="52" mass="6128">CIWCREEGICKKYCFPYANCQFNSIFWANCRGGRPFIIQEVDNFLFTIGVLL</sequence>
<evidence type="ECO:0000313" key="1">
    <source>
        <dbReference type="Ensembl" id="ENSNGAP00000010279.1"/>
    </source>
</evidence>
<evidence type="ECO:0000313" key="2">
    <source>
        <dbReference type="Proteomes" id="UP000694381"/>
    </source>
</evidence>
<organism evidence="1 2">
    <name type="scientific">Nannospalax galili</name>
    <name type="common">Northern Israeli blind subterranean mole rat</name>
    <name type="synonym">Spalax galili</name>
    <dbReference type="NCBI Taxonomy" id="1026970"/>
    <lineage>
        <taxon>Eukaryota</taxon>
        <taxon>Metazoa</taxon>
        <taxon>Chordata</taxon>
        <taxon>Craniata</taxon>
        <taxon>Vertebrata</taxon>
        <taxon>Euteleostomi</taxon>
        <taxon>Mammalia</taxon>
        <taxon>Eutheria</taxon>
        <taxon>Euarchontoglires</taxon>
        <taxon>Glires</taxon>
        <taxon>Rodentia</taxon>
        <taxon>Myomorpha</taxon>
        <taxon>Muroidea</taxon>
        <taxon>Spalacidae</taxon>
        <taxon>Spalacinae</taxon>
        <taxon>Nannospalax</taxon>
    </lineage>
</organism>
<accession>A0A8C6QXS2</accession>
<reference evidence="1" key="1">
    <citation type="submission" date="2025-08" db="UniProtKB">
        <authorList>
            <consortium name="Ensembl"/>
        </authorList>
    </citation>
    <scope>IDENTIFICATION</scope>
</reference>